<comment type="caution">
    <text evidence="3">The sequence shown here is derived from an EMBL/GenBank/DDBJ whole genome shotgun (WGS) entry which is preliminary data.</text>
</comment>
<dbReference type="Gene3D" id="1.10.443.10">
    <property type="entry name" value="Intergrase catalytic core"/>
    <property type="match status" value="1"/>
</dbReference>
<dbReference type="InterPro" id="IPR011010">
    <property type="entry name" value="DNA_brk_join_enz"/>
</dbReference>
<feature type="domain" description="Tyr recombinase" evidence="2">
    <location>
        <begin position="6"/>
        <end position="99"/>
    </location>
</feature>
<sequence length="109" mass="12379">MAVGDGYRNFIFVNPFGNVQHQGTLNKALRRIIRDCNLEVLDKVHRGNVANLTNFSNHSLRNTFTTGMCEVGVNTKAVQEIFEYAHAETTMKIYAEATKDLRKSELINF</sequence>
<dbReference type="InterPro" id="IPR002104">
    <property type="entry name" value="Integrase_catalytic"/>
</dbReference>
<dbReference type="GO" id="GO:0006310">
    <property type="term" value="P:DNA recombination"/>
    <property type="evidence" value="ECO:0007669"/>
    <property type="project" value="UniProtKB-KW"/>
</dbReference>
<dbReference type="EMBL" id="QSES01000004">
    <property type="protein sequence ID" value="RGZ94785.1"/>
    <property type="molecule type" value="Genomic_DNA"/>
</dbReference>
<evidence type="ECO:0000313" key="3">
    <source>
        <dbReference type="EMBL" id="RGZ94785.1"/>
    </source>
</evidence>
<dbReference type="SUPFAM" id="SSF56349">
    <property type="entry name" value="DNA breaking-rejoining enzymes"/>
    <property type="match status" value="1"/>
</dbReference>
<dbReference type="GO" id="GO:0003677">
    <property type="term" value="F:DNA binding"/>
    <property type="evidence" value="ECO:0007669"/>
    <property type="project" value="InterPro"/>
</dbReference>
<dbReference type="Pfam" id="PF00589">
    <property type="entry name" value="Phage_integrase"/>
    <property type="match status" value="1"/>
</dbReference>
<proteinExistence type="predicted"/>
<name>A0A413Q989_9FIRM</name>
<evidence type="ECO:0000256" key="1">
    <source>
        <dbReference type="ARBA" id="ARBA00023172"/>
    </source>
</evidence>
<keyword evidence="1" id="KW-0233">DNA recombination</keyword>
<gene>
    <name evidence="3" type="ORF">DW967_02695</name>
</gene>
<organism evidence="3 4">
    <name type="scientific">Agathobacter rectalis</name>
    <dbReference type="NCBI Taxonomy" id="39491"/>
    <lineage>
        <taxon>Bacteria</taxon>
        <taxon>Bacillati</taxon>
        <taxon>Bacillota</taxon>
        <taxon>Clostridia</taxon>
        <taxon>Lachnospirales</taxon>
        <taxon>Lachnospiraceae</taxon>
        <taxon>Agathobacter</taxon>
    </lineage>
</organism>
<dbReference type="Proteomes" id="UP000283721">
    <property type="component" value="Unassembled WGS sequence"/>
</dbReference>
<dbReference type="InterPro" id="IPR013762">
    <property type="entry name" value="Integrase-like_cat_sf"/>
</dbReference>
<protein>
    <recommendedName>
        <fullName evidence="2">Tyr recombinase domain-containing protein</fullName>
    </recommendedName>
</protein>
<dbReference type="AlphaFoldDB" id="A0A413Q989"/>
<reference evidence="3 4" key="1">
    <citation type="submission" date="2018-08" db="EMBL/GenBank/DDBJ databases">
        <title>A genome reference for cultivated species of the human gut microbiota.</title>
        <authorList>
            <person name="Zou Y."/>
            <person name="Xue W."/>
            <person name="Luo G."/>
        </authorList>
    </citation>
    <scope>NUCLEOTIDE SEQUENCE [LARGE SCALE GENOMIC DNA]</scope>
    <source>
        <strain evidence="3 4">AM47-6BH</strain>
    </source>
</reference>
<accession>A0A413Q989</accession>
<dbReference type="GO" id="GO:0015074">
    <property type="term" value="P:DNA integration"/>
    <property type="evidence" value="ECO:0007669"/>
    <property type="project" value="InterPro"/>
</dbReference>
<evidence type="ECO:0000313" key="4">
    <source>
        <dbReference type="Proteomes" id="UP000283721"/>
    </source>
</evidence>
<evidence type="ECO:0000259" key="2">
    <source>
        <dbReference type="Pfam" id="PF00589"/>
    </source>
</evidence>